<feature type="transmembrane region" description="Helical" evidence="7">
    <location>
        <begin position="38"/>
        <end position="56"/>
    </location>
</feature>
<dbReference type="AlphaFoldDB" id="A0A2H0WRL9"/>
<dbReference type="InterPro" id="IPR027304">
    <property type="entry name" value="Trigger_fact/SurA_dom_sf"/>
</dbReference>
<evidence type="ECO:0000256" key="2">
    <source>
        <dbReference type="ARBA" id="ARBA00013194"/>
    </source>
</evidence>
<protein>
    <recommendedName>
        <fullName evidence="2">peptidylprolyl isomerase</fullName>
        <ecNumber evidence="2">5.2.1.8</ecNumber>
    </recommendedName>
</protein>
<feature type="region of interest" description="Disordered" evidence="6">
    <location>
        <begin position="1"/>
        <end position="23"/>
    </location>
</feature>
<organism evidence="8 9">
    <name type="scientific">Candidatus Shapirobacteria bacterium CG09_land_8_20_14_0_10_38_17</name>
    <dbReference type="NCBI Taxonomy" id="1974884"/>
    <lineage>
        <taxon>Bacteria</taxon>
        <taxon>Candidatus Shapironibacteriota</taxon>
    </lineage>
</organism>
<dbReference type="EC" id="5.2.1.8" evidence="2"/>
<evidence type="ECO:0000256" key="4">
    <source>
        <dbReference type="ARBA" id="ARBA00023110"/>
    </source>
</evidence>
<dbReference type="SUPFAM" id="SSF109998">
    <property type="entry name" value="Triger factor/SurA peptide-binding domain-like"/>
    <property type="match status" value="1"/>
</dbReference>
<keyword evidence="3" id="KW-0732">Signal</keyword>
<dbReference type="InterPro" id="IPR050245">
    <property type="entry name" value="PrsA_foldase"/>
</dbReference>
<keyword evidence="7" id="KW-0812">Transmembrane</keyword>
<sequence length="223" mass="25826">MAKVKNATKAKINPNSLTHLPARQAGGKNRLSKIRFPLNKVAPVLAIITLLILLYFKKSWFVVAWVNNRPITRFEFNRQLEQQYGKNVLESSINQELINQEAKKQKVNISDEEIQENIEKIEKSLSGQISLDDALKAQGITREQLSNDMKLQLTIEKLVGQGIEISDEEITEYFKENKEFLTATEEGKQKEEAINSLRQQKISEKFQEWLENLRNEVKILRFI</sequence>
<accession>A0A2H0WRL9</accession>
<dbReference type="Gene3D" id="1.10.4030.10">
    <property type="entry name" value="Porin chaperone SurA, peptide-binding domain"/>
    <property type="match status" value="1"/>
</dbReference>
<dbReference type="Pfam" id="PF13624">
    <property type="entry name" value="SurA_N_3"/>
    <property type="match status" value="1"/>
</dbReference>
<dbReference type="PANTHER" id="PTHR47245:SF1">
    <property type="entry name" value="FOLDASE PROTEIN PRSA"/>
    <property type="match status" value="1"/>
</dbReference>
<evidence type="ECO:0000256" key="3">
    <source>
        <dbReference type="ARBA" id="ARBA00022729"/>
    </source>
</evidence>
<dbReference type="Proteomes" id="UP000231282">
    <property type="component" value="Unassembled WGS sequence"/>
</dbReference>
<evidence type="ECO:0000313" key="8">
    <source>
        <dbReference type="EMBL" id="PIS15300.1"/>
    </source>
</evidence>
<evidence type="ECO:0000256" key="1">
    <source>
        <dbReference type="ARBA" id="ARBA00000971"/>
    </source>
</evidence>
<comment type="catalytic activity">
    <reaction evidence="1">
        <text>[protein]-peptidylproline (omega=180) = [protein]-peptidylproline (omega=0)</text>
        <dbReference type="Rhea" id="RHEA:16237"/>
        <dbReference type="Rhea" id="RHEA-COMP:10747"/>
        <dbReference type="Rhea" id="RHEA-COMP:10748"/>
        <dbReference type="ChEBI" id="CHEBI:83833"/>
        <dbReference type="ChEBI" id="CHEBI:83834"/>
        <dbReference type="EC" id="5.2.1.8"/>
    </reaction>
</comment>
<dbReference type="EMBL" id="PEZH01000011">
    <property type="protein sequence ID" value="PIS15300.1"/>
    <property type="molecule type" value="Genomic_DNA"/>
</dbReference>
<name>A0A2H0WRL9_9BACT</name>
<proteinExistence type="predicted"/>
<keyword evidence="5" id="KW-0413">Isomerase</keyword>
<dbReference type="GO" id="GO:0003755">
    <property type="term" value="F:peptidyl-prolyl cis-trans isomerase activity"/>
    <property type="evidence" value="ECO:0007669"/>
    <property type="project" value="UniProtKB-KW"/>
</dbReference>
<evidence type="ECO:0000256" key="5">
    <source>
        <dbReference type="ARBA" id="ARBA00023235"/>
    </source>
</evidence>
<evidence type="ECO:0000256" key="6">
    <source>
        <dbReference type="SAM" id="MobiDB-lite"/>
    </source>
</evidence>
<dbReference type="PANTHER" id="PTHR47245">
    <property type="entry name" value="PEPTIDYLPROLYL ISOMERASE"/>
    <property type="match status" value="1"/>
</dbReference>
<keyword evidence="4" id="KW-0697">Rotamase</keyword>
<keyword evidence="7" id="KW-0472">Membrane</keyword>
<evidence type="ECO:0000256" key="7">
    <source>
        <dbReference type="SAM" id="Phobius"/>
    </source>
</evidence>
<evidence type="ECO:0000313" key="9">
    <source>
        <dbReference type="Proteomes" id="UP000231282"/>
    </source>
</evidence>
<keyword evidence="7" id="KW-1133">Transmembrane helix</keyword>
<comment type="caution">
    <text evidence="8">The sequence shown here is derived from an EMBL/GenBank/DDBJ whole genome shotgun (WGS) entry which is preliminary data.</text>
</comment>
<gene>
    <name evidence="8" type="ORF">COT63_00635</name>
</gene>
<reference evidence="9" key="1">
    <citation type="submission" date="2017-09" db="EMBL/GenBank/DDBJ databases">
        <title>Depth-based differentiation of microbial function through sediment-hosted aquifers and enrichment of novel symbionts in the deep terrestrial subsurface.</title>
        <authorList>
            <person name="Probst A.J."/>
            <person name="Ladd B."/>
            <person name="Jarett J.K."/>
            <person name="Geller-Mcgrath D.E."/>
            <person name="Sieber C.M.K."/>
            <person name="Emerson J.B."/>
            <person name="Anantharaman K."/>
            <person name="Thomas B.C."/>
            <person name="Malmstrom R."/>
            <person name="Stieglmeier M."/>
            <person name="Klingl A."/>
            <person name="Woyke T."/>
            <person name="Ryan C.M."/>
            <person name="Banfield J.F."/>
        </authorList>
    </citation>
    <scope>NUCLEOTIDE SEQUENCE [LARGE SCALE GENOMIC DNA]</scope>
</reference>